<proteinExistence type="predicted"/>
<dbReference type="OrthoDB" id="1450348at2759"/>
<reference evidence="3" key="2">
    <citation type="submission" date="2025-08" db="UniProtKB">
        <authorList>
            <consortium name="RefSeq"/>
        </authorList>
    </citation>
    <scope>IDENTIFICATION</scope>
    <source>
        <tissue evidence="3">Etiolated seedlings</tissue>
    </source>
</reference>
<reference evidence="2" key="1">
    <citation type="journal article" date="2013" name="Nat. Biotechnol.">
        <title>Draft genome sequence of chickpea (Cicer arietinum) provides a resource for trait improvement.</title>
        <authorList>
            <person name="Varshney R.K."/>
            <person name="Song C."/>
            <person name="Saxena R.K."/>
            <person name="Azam S."/>
            <person name="Yu S."/>
            <person name="Sharpe A.G."/>
            <person name="Cannon S."/>
            <person name="Baek J."/>
            <person name="Rosen B.D."/>
            <person name="Tar'an B."/>
            <person name="Millan T."/>
            <person name="Zhang X."/>
            <person name="Ramsay L.D."/>
            <person name="Iwata A."/>
            <person name="Wang Y."/>
            <person name="Nelson W."/>
            <person name="Farmer A.D."/>
            <person name="Gaur P.M."/>
            <person name="Soderlund C."/>
            <person name="Penmetsa R.V."/>
            <person name="Xu C."/>
            <person name="Bharti A.K."/>
            <person name="He W."/>
            <person name="Winter P."/>
            <person name="Zhao S."/>
            <person name="Hane J.K."/>
            <person name="Carrasquilla-Garcia N."/>
            <person name="Condie J.A."/>
            <person name="Upadhyaya H.D."/>
            <person name="Luo M.C."/>
            <person name="Thudi M."/>
            <person name="Gowda C.L."/>
            <person name="Singh N.P."/>
            <person name="Lichtenzveig J."/>
            <person name="Gali K.K."/>
            <person name="Rubio J."/>
            <person name="Nadarajan N."/>
            <person name="Dolezel J."/>
            <person name="Bansal K.C."/>
            <person name="Xu X."/>
            <person name="Edwards D."/>
            <person name="Zhang G."/>
            <person name="Kahl G."/>
            <person name="Gil J."/>
            <person name="Singh K.B."/>
            <person name="Datta S.K."/>
            <person name="Jackson S.A."/>
            <person name="Wang J."/>
            <person name="Cook D.R."/>
        </authorList>
    </citation>
    <scope>NUCLEOTIDE SEQUENCE [LARGE SCALE GENOMIC DNA]</scope>
    <source>
        <strain evidence="2">cv. CDC Frontier</strain>
    </source>
</reference>
<name>A0A3Q7X5D6_CICAR</name>
<gene>
    <name evidence="3" type="primary">LOC113785864</name>
</gene>
<dbReference type="RefSeq" id="XP_027188894.1">
    <property type="nucleotide sequence ID" value="XM_027333093.1"/>
</dbReference>
<keyword evidence="1" id="KW-0732">Signal</keyword>
<dbReference type="AlphaFoldDB" id="A0A3Q7X5D6"/>
<dbReference type="Proteomes" id="UP000087171">
    <property type="component" value="Chromosome Ca3"/>
</dbReference>
<feature type="signal peptide" evidence="1">
    <location>
        <begin position="1"/>
        <end position="25"/>
    </location>
</feature>
<sequence length="75" mass="8072">MAYYQSLLCCTLCFTLILLSGVVTASFGDPKGLNCSGECINPQTCHQDCFNKGYLKGGLCLGDSLEYILCCCRTG</sequence>
<protein>
    <submittedName>
        <fullName evidence="3">Defensin-like protein 81</fullName>
    </submittedName>
</protein>
<feature type="chain" id="PRO_5018673326" evidence="1">
    <location>
        <begin position="26"/>
        <end position="75"/>
    </location>
</feature>
<evidence type="ECO:0000313" key="2">
    <source>
        <dbReference type="Proteomes" id="UP000087171"/>
    </source>
</evidence>
<accession>A0A3Q7X5D6</accession>
<keyword evidence="2" id="KW-1185">Reference proteome</keyword>
<evidence type="ECO:0000256" key="1">
    <source>
        <dbReference type="SAM" id="SignalP"/>
    </source>
</evidence>
<organism evidence="2 3">
    <name type="scientific">Cicer arietinum</name>
    <name type="common">Chickpea</name>
    <name type="synonym">Garbanzo</name>
    <dbReference type="NCBI Taxonomy" id="3827"/>
    <lineage>
        <taxon>Eukaryota</taxon>
        <taxon>Viridiplantae</taxon>
        <taxon>Streptophyta</taxon>
        <taxon>Embryophyta</taxon>
        <taxon>Tracheophyta</taxon>
        <taxon>Spermatophyta</taxon>
        <taxon>Magnoliopsida</taxon>
        <taxon>eudicotyledons</taxon>
        <taxon>Gunneridae</taxon>
        <taxon>Pentapetalae</taxon>
        <taxon>rosids</taxon>
        <taxon>fabids</taxon>
        <taxon>Fabales</taxon>
        <taxon>Fabaceae</taxon>
        <taxon>Papilionoideae</taxon>
        <taxon>50 kb inversion clade</taxon>
        <taxon>NPAAA clade</taxon>
        <taxon>Hologalegina</taxon>
        <taxon>IRL clade</taxon>
        <taxon>Cicereae</taxon>
        <taxon>Cicer</taxon>
    </lineage>
</organism>
<evidence type="ECO:0000313" key="3">
    <source>
        <dbReference type="RefSeq" id="XP_027188894.1"/>
    </source>
</evidence>